<dbReference type="CDD" id="cd00085">
    <property type="entry name" value="HNHc"/>
    <property type="match status" value="1"/>
</dbReference>
<sequence length="110" mass="12321">MGTVISKRVRAIVLERSGGQCERCFSAGPLELHHRKFRSRGGKHTVENLVALCGWGNHTGCHGLAHTDGDGGWSVHSWDDPRHIPVRDDRGSLFYLLPDGRKEQIHDPKF</sequence>
<keyword evidence="3" id="KW-1185">Reference proteome</keyword>
<organism evidence="2 3">
    <name type="scientific">Paramicrobacterium chengjingii</name>
    <dbReference type="NCBI Taxonomy" id="2769067"/>
    <lineage>
        <taxon>Bacteria</taxon>
        <taxon>Bacillati</taxon>
        <taxon>Actinomycetota</taxon>
        <taxon>Actinomycetes</taxon>
        <taxon>Micrococcales</taxon>
        <taxon>Microbacteriaceae</taxon>
        <taxon>Paramicrobacterium</taxon>
    </lineage>
</organism>
<evidence type="ECO:0000313" key="3">
    <source>
        <dbReference type="Proteomes" id="UP000662814"/>
    </source>
</evidence>
<dbReference type="Proteomes" id="UP000662814">
    <property type="component" value="Chromosome"/>
</dbReference>
<reference evidence="2 3" key="1">
    <citation type="submission" date="2020-12" db="EMBL/GenBank/DDBJ databases">
        <title>Microbacterium sp. HY060.</title>
        <authorList>
            <person name="Zhou J."/>
        </authorList>
    </citation>
    <scope>NUCLEOTIDE SEQUENCE [LARGE SCALE GENOMIC DNA]</scope>
    <source>
        <strain evidence="2 3">HY60</strain>
    </source>
</reference>
<dbReference type="GO" id="GO:0004519">
    <property type="term" value="F:endonuclease activity"/>
    <property type="evidence" value="ECO:0007669"/>
    <property type="project" value="UniProtKB-KW"/>
</dbReference>
<gene>
    <name evidence="2" type="ORF">HCR76_06675</name>
</gene>
<evidence type="ECO:0000313" key="2">
    <source>
        <dbReference type="EMBL" id="QPZ39724.1"/>
    </source>
</evidence>
<dbReference type="RefSeq" id="WP_166989368.1">
    <property type="nucleotide sequence ID" value="NZ_CP061169.1"/>
</dbReference>
<dbReference type="SMART" id="SM00507">
    <property type="entry name" value="HNHc"/>
    <property type="match status" value="1"/>
</dbReference>
<dbReference type="EMBL" id="CP061169">
    <property type="protein sequence ID" value="QPZ39724.1"/>
    <property type="molecule type" value="Genomic_DNA"/>
</dbReference>
<dbReference type="InterPro" id="IPR003615">
    <property type="entry name" value="HNH_nuc"/>
</dbReference>
<keyword evidence="2" id="KW-0540">Nuclease</keyword>
<keyword evidence="2" id="KW-0378">Hydrolase</keyword>
<proteinExistence type="predicted"/>
<evidence type="ECO:0000259" key="1">
    <source>
        <dbReference type="SMART" id="SM00507"/>
    </source>
</evidence>
<dbReference type="Gene3D" id="1.10.30.50">
    <property type="match status" value="1"/>
</dbReference>
<feature type="domain" description="HNH nuclease" evidence="1">
    <location>
        <begin position="8"/>
        <end position="59"/>
    </location>
</feature>
<name>A0ABX6YMB9_9MICO</name>
<protein>
    <submittedName>
        <fullName evidence="2">HNH endonuclease</fullName>
    </submittedName>
</protein>
<keyword evidence="2" id="KW-0255">Endonuclease</keyword>
<accession>A0ABX6YMB9</accession>
<dbReference type="InterPro" id="IPR002711">
    <property type="entry name" value="HNH"/>
</dbReference>
<dbReference type="Pfam" id="PF01844">
    <property type="entry name" value="HNH"/>
    <property type="match status" value="1"/>
</dbReference>